<protein>
    <submittedName>
        <fullName evidence="1">Uncharacterized protein</fullName>
    </submittedName>
</protein>
<evidence type="ECO:0000313" key="1">
    <source>
        <dbReference type="EMBL" id="SDQ40746.1"/>
    </source>
</evidence>
<proteinExistence type="predicted"/>
<gene>
    <name evidence="1" type="ORF">SAMN04487752_2163</name>
</gene>
<dbReference type="AlphaFoldDB" id="A0A1H1ANI2"/>
<keyword evidence="2" id="KW-1185">Reference proteome</keyword>
<reference evidence="2" key="1">
    <citation type="submission" date="2016-10" db="EMBL/GenBank/DDBJ databases">
        <authorList>
            <person name="Varghese N."/>
            <person name="Submissions S."/>
        </authorList>
    </citation>
    <scope>NUCLEOTIDE SEQUENCE [LARGE SCALE GENOMIC DNA]</scope>
    <source>
        <strain evidence="2">MPL-11</strain>
    </source>
</reference>
<name>A0A1H1ANI2_9LACT</name>
<evidence type="ECO:0000313" key="2">
    <source>
        <dbReference type="Proteomes" id="UP000199481"/>
    </source>
</evidence>
<dbReference type="EMBL" id="FNJW01000008">
    <property type="protein sequence ID" value="SDQ40746.1"/>
    <property type="molecule type" value="Genomic_DNA"/>
</dbReference>
<dbReference type="Proteomes" id="UP000199481">
    <property type="component" value="Unassembled WGS sequence"/>
</dbReference>
<accession>A0A1H1ANI2</accession>
<sequence length="54" mass="6168">MTLAHAEAVKNIKIVMGNWIKQTINGLFNCHVNKKYHIGKNTICKMSRVLSKLE</sequence>
<organism evidence="1 2">
    <name type="scientific">Carnobacterium viridans</name>
    <dbReference type="NCBI Taxonomy" id="174587"/>
    <lineage>
        <taxon>Bacteria</taxon>
        <taxon>Bacillati</taxon>
        <taxon>Bacillota</taxon>
        <taxon>Bacilli</taxon>
        <taxon>Lactobacillales</taxon>
        <taxon>Carnobacteriaceae</taxon>
        <taxon>Carnobacterium</taxon>
    </lineage>
</organism>